<feature type="disulfide bond" evidence="11">
    <location>
        <begin position="114"/>
        <end position="334"/>
    </location>
</feature>
<keyword evidence="6 10" id="KW-0547">Nucleotide-binding</keyword>
<comment type="similarity">
    <text evidence="10">Belongs to the glutamate--cysteine ligase type 2 family. EgtA subfamily.</text>
</comment>
<reference evidence="12 13" key="1">
    <citation type="submission" date="2019-12" db="EMBL/GenBank/DDBJ databases">
        <authorList>
            <person name="Feng G."/>
            <person name="Zhu H."/>
        </authorList>
    </citation>
    <scope>NUCLEOTIDE SEQUENCE [LARGE SCALE GENOMIC DNA]</scope>
    <source>
        <strain evidence="12 13">FGD1</strain>
    </source>
</reference>
<gene>
    <name evidence="12" type="ORF">GR702_00940</name>
</gene>
<dbReference type="PIRSF" id="PIRSF017901">
    <property type="entry name" value="GCL"/>
    <property type="match status" value="1"/>
</dbReference>
<dbReference type="SUPFAM" id="SSF55931">
    <property type="entry name" value="Glutamine synthetase/guanido kinase"/>
    <property type="match status" value="1"/>
</dbReference>
<evidence type="ECO:0000256" key="9">
    <source>
        <dbReference type="ARBA" id="ARBA00023157"/>
    </source>
</evidence>
<evidence type="ECO:0000256" key="8">
    <source>
        <dbReference type="ARBA" id="ARBA00022946"/>
    </source>
</evidence>
<keyword evidence="7 10" id="KW-0067">ATP-binding</keyword>
<dbReference type="GO" id="GO:0006750">
    <property type="term" value="P:glutathione biosynthetic process"/>
    <property type="evidence" value="ECO:0007669"/>
    <property type="project" value="UniProtKB-UniRule"/>
</dbReference>
<comment type="caution">
    <text evidence="12">The sequence shown here is derived from an EMBL/GenBank/DDBJ whole genome shotgun (WGS) entry which is preliminary data.</text>
</comment>
<dbReference type="EC" id="6.3.2.2" evidence="10"/>
<comment type="pathway">
    <text evidence="1">Sulfur metabolism; glutathione biosynthesis; glutathione from L-cysteine and L-glutamate: step 1/2.</text>
</comment>
<comment type="similarity">
    <text evidence="2">Belongs to the carboxylate-amine ligase family. Glutamate--cysteine ligase type 2 subfamily.</text>
</comment>
<evidence type="ECO:0000256" key="2">
    <source>
        <dbReference type="ARBA" id="ARBA00010253"/>
    </source>
</evidence>
<sequence>MSTREVSDREDPVIESLDQLAAPMAAGEKPREAWRIGTEHEKFVYDTLDHHAPSYDEPGGIRDLLNNLTEFGWEPIVEGGNVIAMKGADGNVSLEPAGQLELSGAPLENLHETCAETGRHLAQVKAIGERIGKAYLGLGMWPDKTREELPIMPKGRYGIMLQHMPRVGSMGLDMMLRTCTIQVNLDYSSEADMVKKFRTSLALQPLATALFANSPFTEGRPNGYLSYRSHIWSDTDPARTGMLPFVFEDGFGYERYVEYMLDVPMYFVFRDGKYIDAAGLSFRDFLKGELSVLPGELPRLSDWQDHLSTAFPEVRLKSFLEMRGADGGPWSRICALPAFWVGLLYDQGALDAAWDLVRDWDMEGREALRADAPRLGLDAPLPGGGTLRDIAAPVLDIARSGLAARGRLNAGGDNETGYLEPLAEIVKSGKVPAQRLLDLYHGEWSEDISRIYAVKSF</sequence>
<dbReference type="InterPro" id="IPR011556">
    <property type="entry name" value="Glut_cys_lig_pln_type"/>
</dbReference>
<dbReference type="InterPro" id="IPR035434">
    <property type="entry name" value="GCL_bact_plant"/>
</dbReference>
<dbReference type="NCBIfam" id="TIGR01436">
    <property type="entry name" value="glu_cys_lig_pln"/>
    <property type="match status" value="1"/>
</dbReference>
<dbReference type="GO" id="GO:0004357">
    <property type="term" value="F:glutamate-cysteine ligase activity"/>
    <property type="evidence" value="ECO:0007669"/>
    <property type="project" value="UniProtKB-UniRule"/>
</dbReference>
<evidence type="ECO:0000256" key="6">
    <source>
        <dbReference type="ARBA" id="ARBA00022741"/>
    </source>
</evidence>
<dbReference type="Proteomes" id="UP000465810">
    <property type="component" value="Unassembled WGS sequence"/>
</dbReference>
<dbReference type="InterPro" id="IPR006336">
    <property type="entry name" value="GCS2"/>
</dbReference>
<dbReference type="EMBL" id="WVTD01000001">
    <property type="protein sequence ID" value="MYL96339.1"/>
    <property type="molecule type" value="Genomic_DNA"/>
</dbReference>
<comment type="function">
    <text evidence="10">Catalyzes the synthesis of gamma-glutamylcysteine (gamma-GC).</text>
</comment>
<evidence type="ECO:0000256" key="10">
    <source>
        <dbReference type="PIRNR" id="PIRNR017901"/>
    </source>
</evidence>
<dbReference type="GO" id="GO:0005524">
    <property type="term" value="F:ATP binding"/>
    <property type="evidence" value="ECO:0007669"/>
    <property type="project" value="UniProtKB-UniRule"/>
</dbReference>
<proteinExistence type="inferred from homology"/>
<evidence type="ECO:0000313" key="13">
    <source>
        <dbReference type="Proteomes" id="UP000465810"/>
    </source>
</evidence>
<dbReference type="Gene3D" id="3.30.590.20">
    <property type="match status" value="1"/>
</dbReference>
<comment type="subunit">
    <text evidence="3">Homodimer or monomer when oxidized or reduced, respectively.</text>
</comment>
<dbReference type="AlphaFoldDB" id="A0A7X4K5P8"/>
<evidence type="ECO:0000256" key="1">
    <source>
        <dbReference type="ARBA" id="ARBA00005006"/>
    </source>
</evidence>
<organism evidence="12 13">
    <name type="scientific">Novosphingobium silvae</name>
    <dbReference type="NCBI Taxonomy" id="2692619"/>
    <lineage>
        <taxon>Bacteria</taxon>
        <taxon>Pseudomonadati</taxon>
        <taxon>Pseudomonadota</taxon>
        <taxon>Alphaproteobacteria</taxon>
        <taxon>Sphingomonadales</taxon>
        <taxon>Sphingomonadaceae</taxon>
        <taxon>Novosphingobium</taxon>
    </lineage>
</organism>
<keyword evidence="8" id="KW-0809">Transit peptide</keyword>
<evidence type="ECO:0000256" key="3">
    <source>
        <dbReference type="ARBA" id="ARBA00011153"/>
    </source>
</evidence>
<dbReference type="RefSeq" id="WP_160984074.1">
    <property type="nucleotide sequence ID" value="NZ_WVTD01000001.1"/>
</dbReference>
<keyword evidence="5" id="KW-0317">Glutathione biosynthesis</keyword>
<name>A0A7X4K5P8_9SPHN</name>
<evidence type="ECO:0000313" key="12">
    <source>
        <dbReference type="EMBL" id="MYL96339.1"/>
    </source>
</evidence>
<keyword evidence="4 10" id="KW-0436">Ligase</keyword>
<evidence type="ECO:0000256" key="11">
    <source>
        <dbReference type="PIRSR" id="PIRSR017901-50"/>
    </source>
</evidence>
<dbReference type="PANTHER" id="PTHR34378">
    <property type="entry name" value="GLUTAMATE--CYSTEINE LIGASE, CHLOROPLASTIC"/>
    <property type="match status" value="1"/>
</dbReference>
<evidence type="ECO:0000256" key="4">
    <source>
        <dbReference type="ARBA" id="ARBA00022598"/>
    </source>
</evidence>
<evidence type="ECO:0000256" key="7">
    <source>
        <dbReference type="ARBA" id="ARBA00022840"/>
    </source>
</evidence>
<dbReference type="Pfam" id="PF04107">
    <property type="entry name" value="GCS2"/>
    <property type="match status" value="1"/>
</dbReference>
<comment type="catalytic activity">
    <reaction evidence="10">
        <text>L-cysteine + L-glutamate + ATP = gamma-L-glutamyl-L-cysteine + ADP + phosphate + H(+)</text>
        <dbReference type="Rhea" id="RHEA:13285"/>
        <dbReference type="ChEBI" id="CHEBI:15378"/>
        <dbReference type="ChEBI" id="CHEBI:29985"/>
        <dbReference type="ChEBI" id="CHEBI:30616"/>
        <dbReference type="ChEBI" id="CHEBI:35235"/>
        <dbReference type="ChEBI" id="CHEBI:43474"/>
        <dbReference type="ChEBI" id="CHEBI:58173"/>
        <dbReference type="ChEBI" id="CHEBI:456216"/>
        <dbReference type="EC" id="6.3.2.2"/>
    </reaction>
</comment>
<keyword evidence="9 11" id="KW-1015">Disulfide bond</keyword>
<dbReference type="InterPro" id="IPR014746">
    <property type="entry name" value="Gln_synth/guanido_kin_cat_dom"/>
</dbReference>
<evidence type="ECO:0000256" key="5">
    <source>
        <dbReference type="ARBA" id="ARBA00022684"/>
    </source>
</evidence>
<dbReference type="PANTHER" id="PTHR34378:SF1">
    <property type="entry name" value="GLUTAMATE--CYSTEINE LIGASE, CHLOROPLASTIC"/>
    <property type="match status" value="1"/>
</dbReference>
<protein>
    <recommendedName>
        <fullName evidence="10">Glutamate--cysteine ligase</fullName>
        <ecNumber evidence="10">6.3.2.2</ecNumber>
    </recommendedName>
</protein>
<accession>A0A7X4K5P8</accession>
<keyword evidence="13" id="KW-1185">Reference proteome</keyword>